<keyword evidence="2" id="KW-1185">Reference proteome</keyword>
<name>A0AAN8JDF9_PATCE</name>
<evidence type="ECO:0000313" key="2">
    <source>
        <dbReference type="Proteomes" id="UP001347796"/>
    </source>
</evidence>
<organism evidence="1 2">
    <name type="scientific">Patella caerulea</name>
    <name type="common">Rayed Mediterranean limpet</name>
    <dbReference type="NCBI Taxonomy" id="87958"/>
    <lineage>
        <taxon>Eukaryota</taxon>
        <taxon>Metazoa</taxon>
        <taxon>Spiralia</taxon>
        <taxon>Lophotrochozoa</taxon>
        <taxon>Mollusca</taxon>
        <taxon>Gastropoda</taxon>
        <taxon>Patellogastropoda</taxon>
        <taxon>Patelloidea</taxon>
        <taxon>Patellidae</taxon>
        <taxon>Patella</taxon>
    </lineage>
</organism>
<dbReference type="AlphaFoldDB" id="A0AAN8JDF9"/>
<dbReference type="PANTHER" id="PTHR46704">
    <property type="entry name" value="CXC DOMAIN-CONTAINING PROTEIN-RELATED"/>
    <property type="match status" value="1"/>
</dbReference>
<accession>A0AAN8JDF9</accession>
<dbReference type="PANTHER" id="PTHR46704:SF1">
    <property type="entry name" value="TELOMERE LENGTH REGULATION PROTEIN TEL2 HOMOLOG"/>
    <property type="match status" value="1"/>
</dbReference>
<dbReference type="Proteomes" id="UP001347796">
    <property type="component" value="Unassembled WGS sequence"/>
</dbReference>
<proteinExistence type="predicted"/>
<comment type="caution">
    <text evidence="1">The sequence shown here is derived from an EMBL/GenBank/DDBJ whole genome shotgun (WGS) entry which is preliminary data.</text>
</comment>
<reference evidence="1 2" key="1">
    <citation type="submission" date="2024-01" db="EMBL/GenBank/DDBJ databases">
        <title>The genome of the rayed Mediterranean limpet Patella caerulea (Linnaeus, 1758).</title>
        <authorList>
            <person name="Anh-Thu Weber A."/>
            <person name="Halstead-Nussloch G."/>
        </authorList>
    </citation>
    <scope>NUCLEOTIDE SEQUENCE [LARGE SCALE GENOMIC DNA]</scope>
    <source>
        <strain evidence="1">AATW-2023a</strain>
        <tissue evidence="1">Whole specimen</tissue>
    </source>
</reference>
<evidence type="ECO:0000313" key="1">
    <source>
        <dbReference type="EMBL" id="KAK6176041.1"/>
    </source>
</evidence>
<protein>
    <submittedName>
        <fullName evidence="1">Uncharacterized protein</fullName>
    </submittedName>
</protein>
<dbReference type="EMBL" id="JAZGQO010000010">
    <property type="protein sequence ID" value="KAK6176041.1"/>
    <property type="molecule type" value="Genomic_DNA"/>
</dbReference>
<gene>
    <name evidence="1" type="ORF">SNE40_014404</name>
</gene>
<sequence length="194" mass="21910">MVCTGNNPRLSHITFLPMIDLNPSDMSCVYSTLKFVSKVAHDHNRTPVITFDQPLYWKALMITFGEECKNVTLRLGGFHTEMSFLGSIGRLMSGSGLKELLELIYAPNAVTHMMTGKAVSRAVRAFMLVDTALHWLITEEIFCTNQTGDEIERSEFPQTNTVLTVADQLFEKLMNKQKTVENLLNHDVVKVIEE</sequence>